<dbReference type="AlphaFoldDB" id="A0A9W8AIJ8"/>
<comment type="subcellular location">
    <subcellularLocation>
        <location evidence="1">Membrane</location>
    </subcellularLocation>
</comment>
<dbReference type="OrthoDB" id="5620at2759"/>
<dbReference type="Pfam" id="PF03647">
    <property type="entry name" value="Tmemb_14"/>
    <property type="match status" value="1"/>
</dbReference>
<evidence type="ECO:0000256" key="3">
    <source>
        <dbReference type="ARBA" id="ARBA00022692"/>
    </source>
</evidence>
<evidence type="ECO:0000313" key="8">
    <source>
        <dbReference type="Proteomes" id="UP001150569"/>
    </source>
</evidence>
<evidence type="ECO:0000256" key="2">
    <source>
        <dbReference type="ARBA" id="ARBA00007590"/>
    </source>
</evidence>
<feature type="transmembrane region" description="Helical" evidence="6">
    <location>
        <begin position="14"/>
        <end position="32"/>
    </location>
</feature>
<feature type="transmembrane region" description="Helical" evidence="6">
    <location>
        <begin position="39"/>
        <end position="58"/>
    </location>
</feature>
<dbReference type="InterPro" id="IPR044890">
    <property type="entry name" value="TMEM14_sf"/>
</dbReference>
<keyword evidence="4 6" id="KW-1133">Transmembrane helix</keyword>
<evidence type="ECO:0000313" key="7">
    <source>
        <dbReference type="EMBL" id="KAJ1927323.1"/>
    </source>
</evidence>
<dbReference type="PANTHER" id="PTHR12668">
    <property type="entry name" value="TRANSMEMBRANE PROTEIN 14, 15"/>
    <property type="match status" value="1"/>
</dbReference>
<dbReference type="Proteomes" id="UP001150569">
    <property type="component" value="Unassembled WGS sequence"/>
</dbReference>
<evidence type="ECO:0000256" key="1">
    <source>
        <dbReference type="ARBA" id="ARBA00004370"/>
    </source>
</evidence>
<dbReference type="Gene3D" id="1.10.10.1740">
    <property type="entry name" value="Transmembrane protein 14-like"/>
    <property type="match status" value="1"/>
</dbReference>
<dbReference type="EMBL" id="JANBPT010000123">
    <property type="protein sequence ID" value="KAJ1927323.1"/>
    <property type="molecule type" value="Genomic_DNA"/>
</dbReference>
<keyword evidence="8" id="KW-1185">Reference proteome</keyword>
<keyword evidence="3 6" id="KW-0812">Transmembrane</keyword>
<sequence length="111" mass="11147">MTAVPPSSSNVMDYLGFAYAGTVALGGVMGFVKAGSVPSLAAGLAMGGLMALGAQRASNNPHDVYLALGVSATLLGLMGSKFLKGGKFMPAGLVAGMSLVMTARYAYRLLA</sequence>
<keyword evidence="5 6" id="KW-0472">Membrane</keyword>
<protein>
    <submittedName>
        <fullName evidence="7">Transmembrane protein 14C</fullName>
    </submittedName>
</protein>
<dbReference type="GO" id="GO:0031966">
    <property type="term" value="C:mitochondrial membrane"/>
    <property type="evidence" value="ECO:0007669"/>
    <property type="project" value="TreeGrafter"/>
</dbReference>
<comment type="similarity">
    <text evidence="2">Belongs to the TMEM14 family.</text>
</comment>
<organism evidence="7 8">
    <name type="scientific">Tieghemiomyces parasiticus</name>
    <dbReference type="NCBI Taxonomy" id="78921"/>
    <lineage>
        <taxon>Eukaryota</taxon>
        <taxon>Fungi</taxon>
        <taxon>Fungi incertae sedis</taxon>
        <taxon>Zoopagomycota</taxon>
        <taxon>Kickxellomycotina</taxon>
        <taxon>Dimargaritomycetes</taxon>
        <taxon>Dimargaritales</taxon>
        <taxon>Dimargaritaceae</taxon>
        <taxon>Tieghemiomyces</taxon>
    </lineage>
</organism>
<evidence type="ECO:0000256" key="6">
    <source>
        <dbReference type="SAM" id="Phobius"/>
    </source>
</evidence>
<dbReference type="GO" id="GO:0070453">
    <property type="term" value="P:regulation of heme biosynthetic process"/>
    <property type="evidence" value="ECO:0007669"/>
    <property type="project" value="TreeGrafter"/>
</dbReference>
<evidence type="ECO:0000256" key="4">
    <source>
        <dbReference type="ARBA" id="ARBA00022989"/>
    </source>
</evidence>
<evidence type="ECO:0000256" key="5">
    <source>
        <dbReference type="ARBA" id="ARBA00023136"/>
    </source>
</evidence>
<dbReference type="PANTHER" id="PTHR12668:SF43">
    <property type="entry name" value="TRANSMEMBRANE PROTEIN 14 HOMOLOG"/>
    <property type="match status" value="1"/>
</dbReference>
<dbReference type="InterPro" id="IPR005349">
    <property type="entry name" value="TMEM14"/>
</dbReference>
<reference evidence="7" key="1">
    <citation type="submission" date="2022-07" db="EMBL/GenBank/DDBJ databases">
        <title>Phylogenomic reconstructions and comparative analyses of Kickxellomycotina fungi.</title>
        <authorList>
            <person name="Reynolds N.K."/>
            <person name="Stajich J.E."/>
            <person name="Barry K."/>
            <person name="Grigoriev I.V."/>
            <person name="Crous P."/>
            <person name="Smith M.E."/>
        </authorList>
    </citation>
    <scope>NUCLEOTIDE SEQUENCE</scope>
    <source>
        <strain evidence="7">RSA 861</strain>
    </source>
</reference>
<proteinExistence type="inferred from homology"/>
<accession>A0A9W8AIJ8</accession>
<name>A0A9W8AIJ8_9FUNG</name>
<feature type="transmembrane region" description="Helical" evidence="6">
    <location>
        <begin position="64"/>
        <end position="83"/>
    </location>
</feature>
<gene>
    <name evidence="7" type="primary">tmem14c</name>
    <name evidence="7" type="ORF">IWQ60_003029</name>
</gene>
<feature type="transmembrane region" description="Helical" evidence="6">
    <location>
        <begin position="88"/>
        <end position="107"/>
    </location>
</feature>
<comment type="caution">
    <text evidence="7">The sequence shown here is derived from an EMBL/GenBank/DDBJ whole genome shotgun (WGS) entry which is preliminary data.</text>
</comment>